<organism evidence="2 3">
    <name type="scientific">Pseudomonas paraeruginosa</name>
    <dbReference type="NCBI Taxonomy" id="2994495"/>
    <lineage>
        <taxon>Bacteria</taxon>
        <taxon>Pseudomonadati</taxon>
        <taxon>Pseudomonadota</taxon>
        <taxon>Gammaproteobacteria</taxon>
        <taxon>Pseudomonadales</taxon>
        <taxon>Pseudomonadaceae</taxon>
        <taxon>Pseudomonas</taxon>
    </lineage>
</organism>
<keyword evidence="1" id="KW-1133">Transmembrane helix</keyword>
<reference evidence="2 3" key="1">
    <citation type="submission" date="2018-02" db="EMBL/GenBank/DDBJ databases">
        <title>FDA/CDC Antimicrobial Resistant Isolate Bank Genome Sequencing.</title>
        <authorList>
            <person name="Benahmed F.H."/>
            <person name="Lutgring J.D."/>
            <person name="Yoo B."/>
            <person name="Machado M."/>
            <person name="Brown A."/>
            <person name="McAllister G."/>
            <person name="Perry A."/>
            <person name="Halpin A.L."/>
            <person name="Vavikolanu K."/>
            <person name="Ott S."/>
            <person name="Zhao X."/>
            <person name="Tallon L.J."/>
            <person name="Sadzewicz L."/>
            <person name="Aluvathingal J."/>
            <person name="Nadendla S."/>
            <person name="Voskania-kordi A."/>
            <person name="Simonyan V."/>
            <person name="Patel J."/>
            <person name="Shawar R.M."/>
        </authorList>
    </citation>
    <scope>NUCLEOTIDE SEQUENCE [LARGE SCALE GENOMIC DNA]</scope>
    <source>
        <strain evidence="2 3">AR_0356</strain>
    </source>
</reference>
<accession>A0A2R3J3A8</accession>
<keyword evidence="3" id="KW-1185">Reference proteome</keyword>
<sequence length="75" mass="7590">MGRGAPPANVRRPPRALAGPRRFPVPAICLANPRNGATLAAPSLMNLGGFPAFSFGAIAGSVSVASVIGTLHLRT</sequence>
<keyword evidence="1" id="KW-0812">Transmembrane</keyword>
<gene>
    <name evidence="2" type="ORF">CSB93_0109</name>
</gene>
<dbReference type="AlphaFoldDB" id="A0A2R3J3A8"/>
<feature type="transmembrane region" description="Helical" evidence="1">
    <location>
        <begin position="52"/>
        <end position="73"/>
    </location>
</feature>
<dbReference type="EMBL" id="CP027169">
    <property type="protein sequence ID" value="AVK08596.1"/>
    <property type="molecule type" value="Genomic_DNA"/>
</dbReference>
<keyword evidence="1" id="KW-0472">Membrane</keyword>
<name>A0A2R3J3A8_9PSED</name>
<evidence type="ECO:0000313" key="3">
    <source>
        <dbReference type="Proteomes" id="UP000238390"/>
    </source>
</evidence>
<evidence type="ECO:0000313" key="2">
    <source>
        <dbReference type="EMBL" id="AVK08596.1"/>
    </source>
</evidence>
<proteinExistence type="predicted"/>
<evidence type="ECO:0000256" key="1">
    <source>
        <dbReference type="SAM" id="Phobius"/>
    </source>
</evidence>
<dbReference type="Proteomes" id="UP000238390">
    <property type="component" value="Chromosome"/>
</dbReference>
<protein>
    <submittedName>
        <fullName evidence="2">Uncharacterized protein</fullName>
    </submittedName>
</protein>